<dbReference type="Gene3D" id="3.40.50.300">
    <property type="entry name" value="P-loop containing nucleotide triphosphate hydrolases"/>
    <property type="match status" value="1"/>
</dbReference>
<protein>
    <recommendedName>
        <fullName evidence="4">AAA+ ATPase domain-containing protein</fullName>
    </recommendedName>
</protein>
<dbReference type="InterPro" id="IPR003959">
    <property type="entry name" value="ATPase_AAA_core"/>
</dbReference>
<accession>A0A7I8DJ92</accession>
<reference evidence="5 6" key="2">
    <citation type="submission" date="2020-08" db="EMBL/GenBank/DDBJ databases">
        <authorList>
            <person name="Ueki A."/>
            <person name="Tonouchi A."/>
        </authorList>
    </citation>
    <scope>NUCLEOTIDE SEQUENCE [LARGE SCALE GENOMIC DNA]</scope>
    <source>
        <strain evidence="5 6">CTTW</strain>
    </source>
</reference>
<dbReference type="AlphaFoldDB" id="A0A7I8DJ92"/>
<dbReference type="EMBL" id="AP023368">
    <property type="protein sequence ID" value="BCJ97767.1"/>
    <property type="molecule type" value="Genomic_DNA"/>
</dbReference>
<dbReference type="CDD" id="cd00009">
    <property type="entry name" value="AAA"/>
    <property type="match status" value="1"/>
</dbReference>
<dbReference type="InterPro" id="IPR041627">
    <property type="entry name" value="AAA_lid_6"/>
</dbReference>
<organism evidence="5 6">
    <name type="scientific">Anaerocolumna chitinilytica</name>
    <dbReference type="NCBI Taxonomy" id="1727145"/>
    <lineage>
        <taxon>Bacteria</taxon>
        <taxon>Bacillati</taxon>
        <taxon>Bacillota</taxon>
        <taxon>Clostridia</taxon>
        <taxon>Lachnospirales</taxon>
        <taxon>Lachnospiraceae</taxon>
        <taxon>Anaerocolumna</taxon>
    </lineage>
</organism>
<evidence type="ECO:0000256" key="2">
    <source>
        <dbReference type="ARBA" id="ARBA00022741"/>
    </source>
</evidence>
<sequence length="610" mass="68893">MLNFLKKSKPSSPVYKCILCNNTFTESEMSPVDSLCDACSCEASDNFKSLINKIEKLQEMDEEAGNAGNLRGQMSFYKLILKYMYDYKEAYYDKGINLVSQDFNQMIQNAQMVYDGVLEILLEDSKQRNIILEEDNIPLTDEQWFQLLGEQHSAIDKILSMCDTMDRVGIGFSDGRSVGTQFLEMAIELLIYLSVVDGEIDEVEKQIIMELLQVDDIDYYIQAVEKRVKENGPYSLEIPECMDVFIKADQKLIRNGSDSAAAISVLILLKEMGILFLYRSCSDIVPEKIAELYQYLLNINNLLAMNYLPMDSLEEFCEAEIEEVAVKDLNTQDTQESLEELMAELNGLIGLDRVKSDLNSLINLIKVQKMREERGFKRIPISLHLVFSGNPGTGKTTVARLLARIYKSLGLISTGQLIETDRSGLVAGYVGQTAIKTQEIISKAKGGILFIDEAYSLTENGGNEDYGQEAIDILVKAMEDGRADLVVIVAGYPKEMENFLNSNTGLRSRFNKFIEFDDYSAEDLILILKTMCTKAGLTLSDKAEQQAYSYYVKQKSMHLPAFANARDVRNYYEKALVNQANRLSRVENVTDSMLFSIEYDDLVSIALETE</sequence>
<evidence type="ECO:0000259" key="4">
    <source>
        <dbReference type="SMART" id="SM00382"/>
    </source>
</evidence>
<feature type="domain" description="AAA+ ATPase" evidence="4">
    <location>
        <begin position="381"/>
        <end position="520"/>
    </location>
</feature>
<dbReference type="RefSeq" id="WP_185258162.1">
    <property type="nucleotide sequence ID" value="NZ_AP023368.1"/>
</dbReference>
<dbReference type="InterPro" id="IPR003593">
    <property type="entry name" value="AAA+_ATPase"/>
</dbReference>
<dbReference type="KEGG" id="acht:bsdcttw_08080"/>
<dbReference type="InterPro" id="IPR050773">
    <property type="entry name" value="CbxX/CfxQ_RuBisCO_ESX"/>
</dbReference>
<gene>
    <name evidence="5" type="ORF">bsdcttw_08080</name>
</gene>
<evidence type="ECO:0000313" key="5">
    <source>
        <dbReference type="EMBL" id="BCJ97767.1"/>
    </source>
</evidence>
<dbReference type="Gene3D" id="1.10.8.60">
    <property type="match status" value="1"/>
</dbReference>
<dbReference type="SMART" id="SM00382">
    <property type="entry name" value="AAA"/>
    <property type="match status" value="1"/>
</dbReference>
<name>A0A7I8DJ92_9FIRM</name>
<keyword evidence="6" id="KW-1185">Reference proteome</keyword>
<proteinExistence type="inferred from homology"/>
<dbReference type="PRINTS" id="PR00819">
    <property type="entry name" value="CBXCFQXSUPER"/>
</dbReference>
<dbReference type="Pfam" id="PF00004">
    <property type="entry name" value="AAA"/>
    <property type="match status" value="1"/>
</dbReference>
<dbReference type="InterPro" id="IPR000641">
    <property type="entry name" value="CbxX/CfxQ"/>
</dbReference>
<keyword evidence="3" id="KW-0067">ATP-binding</keyword>
<keyword evidence="2" id="KW-0547">Nucleotide-binding</keyword>
<dbReference type="PANTHER" id="PTHR43392">
    <property type="entry name" value="AAA-TYPE ATPASE FAMILY PROTEIN / ANKYRIN REPEAT FAMILY PROTEIN"/>
    <property type="match status" value="1"/>
</dbReference>
<dbReference type="PANTHER" id="PTHR43392:SF2">
    <property type="entry name" value="AAA-TYPE ATPASE FAMILY PROTEIN _ ANKYRIN REPEAT FAMILY PROTEIN"/>
    <property type="match status" value="1"/>
</dbReference>
<dbReference type="GO" id="GO:0005524">
    <property type="term" value="F:ATP binding"/>
    <property type="evidence" value="ECO:0007669"/>
    <property type="project" value="UniProtKB-KW"/>
</dbReference>
<dbReference type="InterPro" id="IPR000470">
    <property type="entry name" value="CbxX/CfqX_mono"/>
</dbReference>
<evidence type="ECO:0000256" key="3">
    <source>
        <dbReference type="ARBA" id="ARBA00022840"/>
    </source>
</evidence>
<dbReference type="InterPro" id="IPR027417">
    <property type="entry name" value="P-loop_NTPase"/>
</dbReference>
<dbReference type="GO" id="GO:0016887">
    <property type="term" value="F:ATP hydrolysis activity"/>
    <property type="evidence" value="ECO:0007669"/>
    <property type="project" value="InterPro"/>
</dbReference>
<dbReference type="FunFam" id="3.40.50.300:FF:000216">
    <property type="entry name" value="Type VII secretion ATPase EccA"/>
    <property type="match status" value="1"/>
</dbReference>
<dbReference type="PRINTS" id="PR00820">
    <property type="entry name" value="CBXXCFQX"/>
</dbReference>
<evidence type="ECO:0000256" key="1">
    <source>
        <dbReference type="ARBA" id="ARBA00010378"/>
    </source>
</evidence>
<comment type="similarity">
    <text evidence="1">Belongs to the CbxX/CfxQ family.</text>
</comment>
<dbReference type="Proteomes" id="UP000515703">
    <property type="component" value="Chromosome"/>
</dbReference>
<evidence type="ECO:0000313" key="6">
    <source>
        <dbReference type="Proteomes" id="UP000515703"/>
    </source>
</evidence>
<reference evidence="5 6" key="1">
    <citation type="submission" date="2020-08" db="EMBL/GenBank/DDBJ databases">
        <title>Draft genome sequencing of an Anaerocolumna strain isolated from anoxic soil subjected to BSD treatment.</title>
        <authorList>
            <person name="Uek A."/>
            <person name="Tonouchi A."/>
        </authorList>
    </citation>
    <scope>NUCLEOTIDE SEQUENCE [LARGE SCALE GENOMIC DNA]</scope>
    <source>
        <strain evidence="5 6">CTTW</strain>
    </source>
</reference>
<dbReference type="SUPFAM" id="SSF52540">
    <property type="entry name" value="P-loop containing nucleoside triphosphate hydrolases"/>
    <property type="match status" value="1"/>
</dbReference>
<dbReference type="Pfam" id="PF17866">
    <property type="entry name" value="AAA_lid_6"/>
    <property type="match status" value="1"/>
</dbReference>